<dbReference type="OrthoDB" id="88895at2759"/>
<dbReference type="Proteomes" id="UP000198211">
    <property type="component" value="Unassembled WGS sequence"/>
</dbReference>
<comment type="caution">
    <text evidence="1">The sequence shown here is derived from an EMBL/GenBank/DDBJ whole genome shotgun (WGS) entry which is preliminary data.</text>
</comment>
<accession>A0A225W687</accession>
<dbReference type="EMBL" id="NBNE01001727">
    <property type="protein sequence ID" value="OWZ12884.1"/>
    <property type="molecule type" value="Genomic_DNA"/>
</dbReference>
<evidence type="ECO:0000313" key="2">
    <source>
        <dbReference type="Proteomes" id="UP000198211"/>
    </source>
</evidence>
<protein>
    <submittedName>
        <fullName evidence="1">Uncharacterized protein</fullName>
    </submittedName>
</protein>
<evidence type="ECO:0000313" key="1">
    <source>
        <dbReference type="EMBL" id="OWZ12884.1"/>
    </source>
</evidence>
<name>A0A225W687_9STRA</name>
<dbReference type="AlphaFoldDB" id="A0A225W687"/>
<reference evidence="2" key="1">
    <citation type="submission" date="2017-03" db="EMBL/GenBank/DDBJ databases">
        <title>Phytopthora megakarya and P. palmivora, two closely related causual agents of cacao black pod achieved similar genome size and gene model numbers by different mechanisms.</title>
        <authorList>
            <person name="Ali S."/>
            <person name="Shao J."/>
            <person name="Larry D.J."/>
            <person name="Kronmiller B."/>
            <person name="Shen D."/>
            <person name="Strem M.D."/>
            <person name="Melnick R.L."/>
            <person name="Guiltinan M.J."/>
            <person name="Tyler B.M."/>
            <person name="Meinhardt L.W."/>
            <person name="Bailey B.A."/>
        </authorList>
    </citation>
    <scope>NUCLEOTIDE SEQUENCE [LARGE SCALE GENOMIC DNA]</scope>
    <source>
        <strain evidence="2">zdho120</strain>
    </source>
</reference>
<proteinExistence type="predicted"/>
<gene>
    <name evidence="1" type="ORF">PHMEG_00013883</name>
</gene>
<keyword evidence="2" id="KW-1185">Reference proteome</keyword>
<organism evidence="1 2">
    <name type="scientific">Phytophthora megakarya</name>
    <dbReference type="NCBI Taxonomy" id="4795"/>
    <lineage>
        <taxon>Eukaryota</taxon>
        <taxon>Sar</taxon>
        <taxon>Stramenopiles</taxon>
        <taxon>Oomycota</taxon>
        <taxon>Peronosporomycetes</taxon>
        <taxon>Peronosporales</taxon>
        <taxon>Peronosporaceae</taxon>
        <taxon>Phytophthora</taxon>
    </lineage>
</organism>
<sequence>MYINSHRGQLQPADGPAQKEKHYLSLHLVKVLSDEPFIHDWDSATWSEKEILLIRRKFACDCKAFFETWWLRSHILGSLQIIDDFNLRWLLKALPVKTPPGRPRKAPKTKPVDESTDGQYSVSHQLVTLARNPGEVVGWRVMVRKESTNDNGEVIYKNFTGVVRPWTEEGERYFWVVEFDHQAGPDAKLDVEELAEVINYTYRSRYPFFQPSW</sequence>